<evidence type="ECO:0008006" key="4">
    <source>
        <dbReference type="Google" id="ProtNLM"/>
    </source>
</evidence>
<proteinExistence type="predicted"/>
<reference evidence="2" key="2">
    <citation type="journal article" date="2021" name="PeerJ">
        <title>Extensive microbial diversity within the chicken gut microbiome revealed by metagenomics and culture.</title>
        <authorList>
            <person name="Gilroy R."/>
            <person name="Ravi A."/>
            <person name="Getino M."/>
            <person name="Pursley I."/>
            <person name="Horton D.L."/>
            <person name="Alikhan N.F."/>
            <person name="Baker D."/>
            <person name="Gharbi K."/>
            <person name="Hall N."/>
            <person name="Watson M."/>
            <person name="Adriaenssens E.M."/>
            <person name="Foster-Nyarko E."/>
            <person name="Jarju S."/>
            <person name="Secka A."/>
            <person name="Antonio M."/>
            <person name="Oren A."/>
            <person name="Chaudhuri R.R."/>
            <person name="La Ragione R."/>
            <person name="Hildebrand F."/>
            <person name="Pallen M.J."/>
        </authorList>
    </citation>
    <scope>NUCLEOTIDE SEQUENCE</scope>
    <source>
        <strain evidence="2">CHK158-818</strain>
    </source>
</reference>
<comment type="caution">
    <text evidence="2">The sequence shown here is derived from an EMBL/GenBank/DDBJ whole genome shotgun (WGS) entry which is preliminary data.</text>
</comment>
<dbReference type="SUPFAM" id="SSF63825">
    <property type="entry name" value="YWTD domain"/>
    <property type="match status" value="1"/>
</dbReference>
<sequence>MKNIVFVFSILITLALFQRNPVQAQTIERIKGEEILLTNYTTSWIGNDGGWEEVHIPHDMLNMFVSDDGTVATICSWDEGGTNVGVFKDGKLISRPEGSGTGGWGRFSGSAVALDDNYVYQLLSQHGCDGGNSDLNINGLPQFPPCDEKYEWKTIRRYDIQTGLGAPFEGGYGYKGDMLVVCWERDRNLTGLAVDDNNLYVAVTGSGAQNQPDSIKIYNRRTMSYQSGYAVKGGTGHLCCDRKGGLWMMQGREIIRLNAADGKILKQRLTLSEGVVANCFSIDNHNDRLLLPNSGVDMNVLIYHDIYNQPRLYTTFGKTGGVFAADEDHLEGETGELRFIGPTAAGVDANGNIYVANTTVSNGRGAVIEAYNEKTKSRLWKCEGLIFTATADFKRDDLHYFYSPEKIHRIDYGKSGGRLDEFVALTVNPFRFPDDERIRKDGGFITSCFKRSIEGKDFLFVSDMYGGLLAGYRFDKPNYGYIGILCFFLNNGDPDKQIPIPMWLDDNGDGKRQESEYRYYPEINQYSMSMFVDKVGNIWRGTRGQGFFFWKLKGLNEHGVPQYDDPVLYPLPENFSDAKKKNLL</sequence>
<dbReference type="SUPFAM" id="SSF63829">
    <property type="entry name" value="Calcium-dependent phosphotriesterase"/>
    <property type="match status" value="1"/>
</dbReference>
<evidence type="ECO:0000256" key="1">
    <source>
        <dbReference type="SAM" id="SignalP"/>
    </source>
</evidence>
<feature type="signal peptide" evidence="1">
    <location>
        <begin position="1"/>
        <end position="24"/>
    </location>
</feature>
<dbReference type="EMBL" id="DVNA01000048">
    <property type="protein sequence ID" value="HIU54595.1"/>
    <property type="molecule type" value="Genomic_DNA"/>
</dbReference>
<name>A0A9D1M697_9BACT</name>
<gene>
    <name evidence="2" type="ORF">IAB03_02160</name>
</gene>
<keyword evidence="1" id="KW-0732">Signal</keyword>
<protein>
    <recommendedName>
        <fullName evidence="4">WG repeat-containing protein</fullName>
    </recommendedName>
</protein>
<accession>A0A9D1M697</accession>
<dbReference type="Proteomes" id="UP000824112">
    <property type="component" value="Unassembled WGS sequence"/>
</dbReference>
<reference evidence="2" key="1">
    <citation type="submission" date="2020-10" db="EMBL/GenBank/DDBJ databases">
        <authorList>
            <person name="Gilroy R."/>
        </authorList>
    </citation>
    <scope>NUCLEOTIDE SEQUENCE</scope>
    <source>
        <strain evidence="2">CHK158-818</strain>
    </source>
</reference>
<dbReference type="AlphaFoldDB" id="A0A9D1M697"/>
<feature type="chain" id="PRO_5038669129" description="WG repeat-containing protein" evidence="1">
    <location>
        <begin position="25"/>
        <end position="584"/>
    </location>
</feature>
<evidence type="ECO:0000313" key="3">
    <source>
        <dbReference type="Proteomes" id="UP000824112"/>
    </source>
</evidence>
<evidence type="ECO:0000313" key="2">
    <source>
        <dbReference type="EMBL" id="HIU54595.1"/>
    </source>
</evidence>
<organism evidence="2 3">
    <name type="scientific">Candidatus Gallibacteroides avistercoris</name>
    <dbReference type="NCBI Taxonomy" id="2840833"/>
    <lineage>
        <taxon>Bacteria</taxon>
        <taxon>Pseudomonadati</taxon>
        <taxon>Bacteroidota</taxon>
        <taxon>Bacteroidia</taxon>
        <taxon>Bacteroidales</taxon>
        <taxon>Bacteroidaceae</taxon>
        <taxon>Bacteroidaceae incertae sedis</taxon>
        <taxon>Candidatus Gallibacteroides</taxon>
    </lineage>
</organism>